<name>A0A9P1HA53_9PEZI</name>
<dbReference type="EMBL" id="CALLCH030000017">
    <property type="protein sequence ID" value="CAI4218060.1"/>
    <property type="molecule type" value="Genomic_DNA"/>
</dbReference>
<comment type="caution">
    <text evidence="1">The sequence shown here is derived from an EMBL/GenBank/DDBJ whole genome shotgun (WGS) entry which is preliminary data.</text>
</comment>
<dbReference type="AlphaFoldDB" id="A0A9P1HA53"/>
<evidence type="ECO:0000313" key="1">
    <source>
        <dbReference type="EMBL" id="CAI4218060.1"/>
    </source>
</evidence>
<reference evidence="1" key="1">
    <citation type="submission" date="2022-11" db="EMBL/GenBank/DDBJ databases">
        <authorList>
            <person name="Scott C."/>
            <person name="Bruce N."/>
        </authorList>
    </citation>
    <scope>NUCLEOTIDE SEQUENCE</scope>
</reference>
<organism evidence="1 2">
    <name type="scientific">Parascedosporium putredinis</name>
    <dbReference type="NCBI Taxonomy" id="1442378"/>
    <lineage>
        <taxon>Eukaryota</taxon>
        <taxon>Fungi</taxon>
        <taxon>Dikarya</taxon>
        <taxon>Ascomycota</taxon>
        <taxon>Pezizomycotina</taxon>
        <taxon>Sordariomycetes</taxon>
        <taxon>Hypocreomycetidae</taxon>
        <taxon>Microascales</taxon>
        <taxon>Microascaceae</taxon>
        <taxon>Parascedosporium</taxon>
    </lineage>
</organism>
<protein>
    <submittedName>
        <fullName evidence="1">Uncharacterized protein</fullName>
    </submittedName>
</protein>
<dbReference type="Proteomes" id="UP000838763">
    <property type="component" value="Unassembled WGS sequence"/>
</dbReference>
<accession>A0A9P1HA53</accession>
<proteinExistence type="predicted"/>
<gene>
    <name evidence="1" type="ORF">PPNO1_LOCUS7656</name>
</gene>
<keyword evidence="2" id="KW-1185">Reference proteome</keyword>
<sequence>MDAALPSHCLKLRIYHSLAPISKQSYAHLRGYQVVGLLIRICSVEGVKDPSDGSDPKRHIRLADSSIARDLEHGHRPT</sequence>
<evidence type="ECO:0000313" key="2">
    <source>
        <dbReference type="Proteomes" id="UP000838763"/>
    </source>
</evidence>